<organism evidence="6 7">
    <name type="scientific">Pararhodobacter aggregans</name>
    <dbReference type="NCBI Taxonomy" id="404875"/>
    <lineage>
        <taxon>Bacteria</taxon>
        <taxon>Pseudomonadati</taxon>
        <taxon>Pseudomonadota</taxon>
        <taxon>Alphaproteobacteria</taxon>
        <taxon>Rhodobacterales</taxon>
        <taxon>Paracoccaceae</taxon>
        <taxon>Pararhodobacter</taxon>
    </lineage>
</organism>
<dbReference type="EMBL" id="QDDR01000023">
    <property type="protein sequence ID" value="PVE44838.1"/>
    <property type="molecule type" value="Genomic_DNA"/>
</dbReference>
<reference evidence="6 7" key="1">
    <citation type="journal article" date="2011" name="Syst. Appl. Microbiol.">
        <title>Defluviimonas denitrificans gen. nov., sp. nov., and Pararhodobacter aggregans gen. nov., sp. nov., non-phototrophic Rhodobacteraceae from the biofilter of a marine aquaculture.</title>
        <authorList>
            <person name="Foesel B.U."/>
            <person name="Drake H.L."/>
            <person name="Schramm A."/>
        </authorList>
    </citation>
    <scope>NUCLEOTIDE SEQUENCE [LARGE SCALE GENOMIC DNA]</scope>
    <source>
        <strain evidence="6 7">D1-19</strain>
    </source>
</reference>
<feature type="transmembrane region" description="Helical" evidence="5">
    <location>
        <begin position="44"/>
        <end position="65"/>
    </location>
</feature>
<proteinExistence type="inferred from homology"/>
<feature type="transmembrane region" description="Helical" evidence="5">
    <location>
        <begin position="12"/>
        <end position="32"/>
    </location>
</feature>
<dbReference type="PANTHER" id="PTHR36917:SF1">
    <property type="entry name" value="INNER MEMBRANE-SPANNING PROTEIN YCIB"/>
    <property type="match status" value="1"/>
</dbReference>
<name>A0A2T7UJI8_9RHOB</name>
<keyword evidence="7" id="KW-1185">Reference proteome</keyword>
<comment type="similarity">
    <text evidence="5">Belongs to the YciB family.</text>
</comment>
<feature type="transmembrane region" description="Helical" evidence="5">
    <location>
        <begin position="171"/>
        <end position="193"/>
    </location>
</feature>
<evidence type="ECO:0000256" key="2">
    <source>
        <dbReference type="ARBA" id="ARBA00022692"/>
    </source>
</evidence>
<evidence type="ECO:0000256" key="4">
    <source>
        <dbReference type="ARBA" id="ARBA00023136"/>
    </source>
</evidence>
<dbReference type="Pfam" id="PF04279">
    <property type="entry name" value="IspA"/>
    <property type="match status" value="1"/>
</dbReference>
<comment type="function">
    <text evidence="5">Plays a role in cell envelope biogenesis, maintenance of cell envelope integrity and membrane homeostasis.</text>
</comment>
<dbReference type="AlphaFoldDB" id="A0A2T7UJI8"/>
<dbReference type="GO" id="GO:0005886">
    <property type="term" value="C:plasma membrane"/>
    <property type="evidence" value="ECO:0007669"/>
    <property type="project" value="UniProtKB-SubCell"/>
</dbReference>
<evidence type="ECO:0000256" key="3">
    <source>
        <dbReference type="ARBA" id="ARBA00022989"/>
    </source>
</evidence>
<dbReference type="HAMAP" id="MF_00189">
    <property type="entry name" value="YciB"/>
    <property type="match status" value="1"/>
</dbReference>
<keyword evidence="4 5" id="KW-0472">Membrane</keyword>
<keyword evidence="1 5" id="KW-1003">Cell membrane</keyword>
<dbReference type="InterPro" id="IPR006008">
    <property type="entry name" value="YciB"/>
</dbReference>
<keyword evidence="3 5" id="KW-1133">Transmembrane helix</keyword>
<feature type="transmembrane region" description="Helical" evidence="5">
    <location>
        <begin position="77"/>
        <end position="93"/>
    </location>
</feature>
<dbReference type="OrthoDB" id="9788219at2"/>
<protein>
    <recommendedName>
        <fullName evidence="5">Inner membrane-spanning protein YciB</fullName>
    </recommendedName>
</protein>
<evidence type="ECO:0000313" key="6">
    <source>
        <dbReference type="EMBL" id="PVE44838.1"/>
    </source>
</evidence>
<comment type="subcellular location">
    <subcellularLocation>
        <location evidence="5">Cell inner membrane</location>
        <topology evidence="5">Multi-pass membrane protein</topology>
    </subcellularLocation>
</comment>
<dbReference type="PANTHER" id="PTHR36917">
    <property type="entry name" value="INTRACELLULAR SEPTATION PROTEIN A-RELATED"/>
    <property type="match status" value="1"/>
</dbReference>
<evidence type="ECO:0000256" key="1">
    <source>
        <dbReference type="ARBA" id="ARBA00022475"/>
    </source>
</evidence>
<accession>A0A2T7UJI8</accession>
<keyword evidence="2 5" id="KW-0812">Transmembrane</keyword>
<dbReference type="Proteomes" id="UP000244810">
    <property type="component" value="Unassembled WGS sequence"/>
</dbReference>
<gene>
    <name evidence="5" type="primary">yciB</name>
    <name evidence="6" type="ORF">DDE23_24520</name>
</gene>
<evidence type="ECO:0000313" key="7">
    <source>
        <dbReference type="Proteomes" id="UP000244810"/>
    </source>
</evidence>
<sequence>MSQTPRTEPSMLVKQALEFGPLLVFLGVYLWMRDSTVSLAGREYQGFVIAVIAFVPLQLLATIAMRLLTGRLSRMQLTTLILVLILGLATVLLNDERVFKMKSTFIFGLFGLLLFIGLWRGQSWLAYVLDQALPLDQEGWMILTRRMAWFFLAFAAMNEVIWRNFSTDTYVLWDTFGQMAVMFVFLIGNYRLIEKHWTGER</sequence>
<comment type="caution">
    <text evidence="6">The sequence shown here is derived from an EMBL/GenBank/DDBJ whole genome shotgun (WGS) entry which is preliminary data.</text>
</comment>
<dbReference type="RefSeq" id="WP_107755195.1">
    <property type="nucleotide sequence ID" value="NZ_QBKF01000023.1"/>
</dbReference>
<feature type="transmembrane region" description="Helical" evidence="5">
    <location>
        <begin position="105"/>
        <end position="127"/>
    </location>
</feature>
<keyword evidence="5" id="KW-0997">Cell inner membrane</keyword>
<evidence type="ECO:0000256" key="5">
    <source>
        <dbReference type="HAMAP-Rule" id="MF_00189"/>
    </source>
</evidence>